<evidence type="ECO:0000313" key="3">
    <source>
        <dbReference type="EMBL" id="ACM58736.1"/>
    </source>
</evidence>
<sequence>MLPEVVEDIKSSYQDLQVSAVEENFEALSDVLEDTQTLMAGLTERLSSAANETSQDIQRLTFTLLGAIVANIFLVLRWSDRDLVPPFSIFVLIVIVGFYLPLIQGRIEDLNDTITEVKNDYEFYEKHIRRFNKDLFRFGDLEDRKSAYVGLAETQRQRAQIQLRRVFYALLIVWCGLAIWSGFAYSFGQPQSLALAVSGVVLAILSLDPTDGPFGHGGYDYFSRGAAIVTLIIIFLSFVYPLLLLYIGIIPNF</sequence>
<proteinExistence type="predicted"/>
<keyword evidence="2" id="KW-1133">Transmembrane helix</keyword>
<dbReference type="EMBL" id="CP001366">
    <property type="protein sequence ID" value="ACM58736.1"/>
    <property type="molecule type" value="Genomic_DNA"/>
</dbReference>
<dbReference type="eggNOG" id="arCOG13013">
    <property type="taxonomic scope" value="Archaea"/>
</dbReference>
<keyword evidence="2" id="KW-0812">Transmembrane</keyword>
<keyword evidence="4" id="KW-1185">Reference proteome</keyword>
<feature type="transmembrane region" description="Helical" evidence="2">
    <location>
        <begin position="166"/>
        <end position="185"/>
    </location>
</feature>
<evidence type="ECO:0000256" key="2">
    <source>
        <dbReference type="SAM" id="Phobius"/>
    </source>
</evidence>
<dbReference type="GeneID" id="7399329"/>
<protein>
    <submittedName>
        <fullName evidence="3">Uncharacterized protein</fullName>
    </submittedName>
</protein>
<keyword evidence="2" id="KW-0472">Membrane</keyword>
<evidence type="ECO:0000313" key="4">
    <source>
        <dbReference type="Proteomes" id="UP000000740"/>
    </source>
</evidence>
<evidence type="ECO:0000256" key="1">
    <source>
        <dbReference type="SAM" id="Coils"/>
    </source>
</evidence>
<name>B9LVM3_HALLT</name>
<feature type="transmembrane region" description="Helical" evidence="2">
    <location>
        <begin position="84"/>
        <end position="102"/>
    </location>
</feature>
<dbReference type="AlphaFoldDB" id="B9LVM3"/>
<feature type="coiled-coil region" evidence="1">
    <location>
        <begin position="107"/>
        <end position="134"/>
    </location>
</feature>
<feature type="transmembrane region" description="Helical" evidence="2">
    <location>
        <begin position="60"/>
        <end position="78"/>
    </location>
</feature>
<dbReference type="Proteomes" id="UP000000740">
    <property type="component" value="Chromosome 2"/>
</dbReference>
<dbReference type="RefSeq" id="WP_014053203.1">
    <property type="nucleotide sequence ID" value="NC_012028.1"/>
</dbReference>
<accession>B9LVM3</accession>
<dbReference type="HOGENOM" id="CLU_1096690_0_0_2"/>
<dbReference type="KEGG" id="hla:Hlac_3202"/>
<organism evidence="3 4">
    <name type="scientific">Halorubrum lacusprofundi (strain ATCC 49239 / DSM 5036 / JCM 8891 / ACAM 34)</name>
    <dbReference type="NCBI Taxonomy" id="416348"/>
    <lineage>
        <taxon>Archaea</taxon>
        <taxon>Methanobacteriati</taxon>
        <taxon>Methanobacteriota</taxon>
        <taxon>Stenosarchaea group</taxon>
        <taxon>Halobacteria</taxon>
        <taxon>Halobacteriales</taxon>
        <taxon>Haloferacaceae</taxon>
        <taxon>Halorubrum</taxon>
    </lineage>
</organism>
<reference evidence="3 4" key="1">
    <citation type="journal article" date="2016" name="Stand. Genomic Sci.">
        <title>Complete genome sequence of the Antarctic Halorubrum lacusprofundi type strain ACAM 34.</title>
        <authorList>
            <person name="Anderson I.J."/>
            <person name="DasSarma P."/>
            <person name="Lucas S."/>
            <person name="Copeland A."/>
            <person name="Lapidus A."/>
            <person name="Del Rio T.G."/>
            <person name="Tice H."/>
            <person name="Dalin E."/>
            <person name="Bruce D.C."/>
            <person name="Goodwin L."/>
            <person name="Pitluck S."/>
            <person name="Sims D."/>
            <person name="Brettin T.S."/>
            <person name="Detter J.C."/>
            <person name="Han C.S."/>
            <person name="Larimer F."/>
            <person name="Hauser L."/>
            <person name="Land M."/>
            <person name="Ivanova N."/>
            <person name="Richardson P."/>
            <person name="Cavicchioli R."/>
            <person name="DasSarma S."/>
            <person name="Woese C.R."/>
            <person name="Kyrpides N.C."/>
        </authorList>
    </citation>
    <scope>NUCLEOTIDE SEQUENCE [LARGE SCALE GENOMIC DNA]</scope>
    <source>
        <strain evidence="4">ATCC 49239 / DSM 5036 / JCM 8891 / ACAM 34</strain>
    </source>
</reference>
<gene>
    <name evidence="3" type="ordered locus">Hlac_3202</name>
</gene>
<keyword evidence="1" id="KW-0175">Coiled coil</keyword>
<feature type="transmembrane region" description="Helical" evidence="2">
    <location>
        <begin position="228"/>
        <end position="250"/>
    </location>
</feature>